<feature type="compositionally biased region" description="Basic and acidic residues" evidence="1">
    <location>
        <begin position="248"/>
        <end position="268"/>
    </location>
</feature>
<evidence type="ECO:0000313" key="2">
    <source>
        <dbReference type="EMBL" id="GBG89199.1"/>
    </source>
</evidence>
<gene>
    <name evidence="2" type="ORF">CBR_g48907</name>
</gene>
<feature type="compositionally biased region" description="Acidic residues" evidence="1">
    <location>
        <begin position="200"/>
        <end position="238"/>
    </location>
</feature>
<reference evidence="2 3" key="1">
    <citation type="journal article" date="2018" name="Cell">
        <title>The Chara Genome: Secondary Complexity and Implications for Plant Terrestrialization.</title>
        <authorList>
            <person name="Nishiyama T."/>
            <person name="Sakayama H."/>
            <person name="Vries J.D."/>
            <person name="Buschmann H."/>
            <person name="Saint-Marcoux D."/>
            <person name="Ullrich K.K."/>
            <person name="Haas F.B."/>
            <person name="Vanderstraeten L."/>
            <person name="Becker D."/>
            <person name="Lang D."/>
            <person name="Vosolsobe S."/>
            <person name="Rombauts S."/>
            <person name="Wilhelmsson P.K.I."/>
            <person name="Janitza P."/>
            <person name="Kern R."/>
            <person name="Heyl A."/>
            <person name="Rumpler F."/>
            <person name="Villalobos L.I.A.C."/>
            <person name="Clay J.M."/>
            <person name="Skokan R."/>
            <person name="Toyoda A."/>
            <person name="Suzuki Y."/>
            <person name="Kagoshima H."/>
            <person name="Schijlen E."/>
            <person name="Tajeshwar N."/>
            <person name="Catarino B."/>
            <person name="Hetherington A.J."/>
            <person name="Saltykova A."/>
            <person name="Bonnot C."/>
            <person name="Breuninger H."/>
            <person name="Symeonidi A."/>
            <person name="Radhakrishnan G.V."/>
            <person name="Van Nieuwerburgh F."/>
            <person name="Deforce D."/>
            <person name="Chang C."/>
            <person name="Karol K.G."/>
            <person name="Hedrich R."/>
            <person name="Ulvskov P."/>
            <person name="Glockner G."/>
            <person name="Delwiche C.F."/>
            <person name="Petrasek J."/>
            <person name="Van de Peer Y."/>
            <person name="Friml J."/>
            <person name="Beilby M."/>
            <person name="Dolan L."/>
            <person name="Kohara Y."/>
            <person name="Sugano S."/>
            <person name="Fujiyama A."/>
            <person name="Delaux P.-M."/>
            <person name="Quint M."/>
            <person name="TheiBen G."/>
            <person name="Hagemann M."/>
            <person name="Harholt J."/>
            <person name="Dunand C."/>
            <person name="Zachgo S."/>
            <person name="Langdale J."/>
            <person name="Maumus F."/>
            <person name="Straeten D.V.D."/>
            <person name="Gould S.B."/>
            <person name="Rensing S.A."/>
        </authorList>
    </citation>
    <scope>NUCLEOTIDE SEQUENCE [LARGE SCALE GENOMIC DNA]</scope>
    <source>
        <strain evidence="2 3">S276</strain>
    </source>
</reference>
<dbReference type="Gramene" id="GBG89199">
    <property type="protein sequence ID" value="GBG89199"/>
    <property type="gene ID" value="CBR_g48907"/>
</dbReference>
<protein>
    <submittedName>
        <fullName evidence="2">Uncharacterized protein</fullName>
    </submittedName>
</protein>
<proteinExistence type="predicted"/>
<dbReference type="Proteomes" id="UP000265515">
    <property type="component" value="Unassembled WGS sequence"/>
</dbReference>
<sequence length="330" mass="37459">MSRRRLSLFGLPSDIPALWQSAHTPSLSYRIKQICVPILDEEKWDGWWEAYAKLVFCLLEVGFRWFEPAPYGEGPKLPDDEVELLIVQAWRTTTEGNLLGILFGKVDDGNLAPITSELLVFLTQLVDDLPLDILSRCDNQSGTHMLSRTLESRLLWSTCTELDDDNYVYQSQAPFLEIDVTDLTLWDPIVRRGNARQREEESEDEKEEESSEDRDDPDYVQGKEEEDEEGEPAEEEGVAGEPSQQLGRSKEEEEAEARKCVEKVEGRPITKGPPPDLLLGNPWIDPEPPKEEEGGGWSRSGGIRKTSPKEERIADFIWFPCPTCPSPTPR</sequence>
<evidence type="ECO:0000313" key="3">
    <source>
        <dbReference type="Proteomes" id="UP000265515"/>
    </source>
</evidence>
<evidence type="ECO:0000256" key="1">
    <source>
        <dbReference type="SAM" id="MobiDB-lite"/>
    </source>
</evidence>
<accession>A0A388M414</accession>
<dbReference type="AlphaFoldDB" id="A0A388M414"/>
<name>A0A388M414_CHABU</name>
<feature type="region of interest" description="Disordered" evidence="1">
    <location>
        <begin position="194"/>
        <end position="312"/>
    </location>
</feature>
<comment type="caution">
    <text evidence="2">The sequence shown here is derived from an EMBL/GenBank/DDBJ whole genome shotgun (WGS) entry which is preliminary data.</text>
</comment>
<organism evidence="2 3">
    <name type="scientific">Chara braunii</name>
    <name type="common">Braun's stonewort</name>
    <dbReference type="NCBI Taxonomy" id="69332"/>
    <lineage>
        <taxon>Eukaryota</taxon>
        <taxon>Viridiplantae</taxon>
        <taxon>Streptophyta</taxon>
        <taxon>Charophyceae</taxon>
        <taxon>Charales</taxon>
        <taxon>Characeae</taxon>
        <taxon>Chara</taxon>
    </lineage>
</organism>
<dbReference type="EMBL" id="BFEA01000722">
    <property type="protein sequence ID" value="GBG89199.1"/>
    <property type="molecule type" value="Genomic_DNA"/>
</dbReference>
<keyword evidence="3" id="KW-1185">Reference proteome</keyword>